<dbReference type="GO" id="GO:0016814">
    <property type="term" value="F:hydrolase activity, acting on carbon-nitrogen (but not peptide) bonds, in cyclic amidines"/>
    <property type="evidence" value="ECO:0007669"/>
    <property type="project" value="TreeGrafter"/>
</dbReference>
<dbReference type="SUPFAM" id="SSF51556">
    <property type="entry name" value="Metallo-dependent hydrolases"/>
    <property type="match status" value="1"/>
</dbReference>
<dbReference type="InterPro" id="IPR032466">
    <property type="entry name" value="Metal_Hydrolase"/>
</dbReference>
<dbReference type="InterPro" id="IPR013108">
    <property type="entry name" value="Amidohydro_3"/>
</dbReference>
<dbReference type="FunFam" id="3.20.20.140:FF:000019">
    <property type="entry name" value="Cytosine deaminase"/>
    <property type="match status" value="1"/>
</dbReference>
<gene>
    <name evidence="4" type="ORF">HA50_05160</name>
</gene>
<dbReference type="Proteomes" id="UP000193749">
    <property type="component" value="Unassembled WGS sequence"/>
</dbReference>
<dbReference type="InterPro" id="IPR052349">
    <property type="entry name" value="Metallo-hydrolase_Enzymes"/>
</dbReference>
<feature type="domain" description="Amidohydrolase 3" evidence="3">
    <location>
        <begin position="77"/>
        <end position="375"/>
    </location>
</feature>
<dbReference type="OrthoDB" id="9815027at2"/>
<evidence type="ECO:0000256" key="1">
    <source>
        <dbReference type="ARBA" id="ARBA00022723"/>
    </source>
</evidence>
<dbReference type="PANTHER" id="PTHR32027:SF9">
    <property type="entry name" value="BLL3847 PROTEIN"/>
    <property type="match status" value="1"/>
</dbReference>
<evidence type="ECO:0000256" key="2">
    <source>
        <dbReference type="ARBA" id="ARBA00022801"/>
    </source>
</evidence>
<dbReference type="Gene3D" id="2.30.40.10">
    <property type="entry name" value="Urease, subunit C, domain 1"/>
    <property type="match status" value="1"/>
</dbReference>
<dbReference type="InterPro" id="IPR011059">
    <property type="entry name" value="Metal-dep_hydrolase_composite"/>
</dbReference>
<comment type="caution">
    <text evidence="4">The sequence shown here is derived from an EMBL/GenBank/DDBJ whole genome shotgun (WGS) entry which is preliminary data.</text>
</comment>
<proteinExistence type="predicted"/>
<dbReference type="GO" id="GO:0019239">
    <property type="term" value="F:deaminase activity"/>
    <property type="evidence" value="ECO:0007669"/>
    <property type="project" value="UniProtKB-ARBA"/>
</dbReference>
<dbReference type="AlphaFoldDB" id="A0A1X1ESJ8"/>
<keyword evidence="2 4" id="KW-0378">Hydrolase</keyword>
<reference evidence="4 5" key="1">
    <citation type="journal article" date="2017" name="Antonie Van Leeuwenhoek">
        <title>Phylogenomic resolution of the bacterial genus Pantoea and its relationship with Erwinia and Tatumella.</title>
        <authorList>
            <person name="Palmer M."/>
            <person name="Steenkamp E.T."/>
            <person name="Coetzee M.P."/>
            <person name="Chan W.Y."/>
            <person name="van Zyl E."/>
            <person name="De Maayer P."/>
            <person name="Coutinho T.A."/>
            <person name="Blom J."/>
            <person name="Smits T.H."/>
            <person name="Duffy B."/>
            <person name="Venter S.N."/>
        </authorList>
    </citation>
    <scope>NUCLEOTIDE SEQUENCE [LARGE SCALE GENOMIC DNA]</scope>
    <source>
        <strain evidence="4 5">LMG 2657</strain>
    </source>
</reference>
<evidence type="ECO:0000313" key="4">
    <source>
        <dbReference type="EMBL" id="ORM92775.1"/>
    </source>
</evidence>
<name>A0A1X1ESJ8_PANCY</name>
<sequence>MKRLTIINARVPGEDALQTLHIAGEHFVATQSGPAETLDFAGALVLPGLLETHIHLDKACIIDRCHQQEGTLAEAIRETARAKADFSEEDVYQRGARVLEQAIAQGTTRMRTHIEIDPVIGLKGFRAIRRLQAEYAWAMDLQLCVFPQEGMLNNPGTEELLCEALASGADLLGGCPYTDSDPAGQIRRLFALAQRYDVDIDFHLDFDLAPENRLIDCVIDETQAANWGGRVTVGHVTKLSILARDKLHELGRKLAGAGVQVTALPATDLFLTARDRFALQPRGVAPLDELDRCGVVCSLSTNNIANPFTPFGDASLVRQANLFANVRQLGTQADLLRCLSWISSQSAKLLRLTDYGLAPGCLADMVVFDVARADQIVAQIAPPIAGFKRGRQTFSRPQATLYRP</sequence>
<dbReference type="RefSeq" id="WP_084873326.1">
    <property type="nucleotide sequence ID" value="NZ_JAGGMY010000001.1"/>
</dbReference>
<keyword evidence="5" id="KW-1185">Reference proteome</keyword>
<dbReference type="STRING" id="55209.HA50_05160"/>
<keyword evidence="1" id="KW-0479">Metal-binding</keyword>
<protein>
    <submittedName>
        <fullName evidence="4">Amidohydrolase</fullName>
    </submittedName>
</protein>
<dbReference type="SUPFAM" id="SSF51338">
    <property type="entry name" value="Composite domain of metallo-dependent hydrolases"/>
    <property type="match status" value="1"/>
</dbReference>
<dbReference type="EMBL" id="MLJI01000001">
    <property type="protein sequence ID" value="ORM92775.1"/>
    <property type="molecule type" value="Genomic_DNA"/>
</dbReference>
<evidence type="ECO:0000259" key="3">
    <source>
        <dbReference type="Pfam" id="PF07969"/>
    </source>
</evidence>
<accession>A0A1X1ESJ8</accession>
<organism evidence="4 5">
    <name type="scientific">Pantoea cypripedii</name>
    <name type="common">Pectobacterium cypripedii</name>
    <name type="synonym">Erwinia cypripedii</name>
    <dbReference type="NCBI Taxonomy" id="55209"/>
    <lineage>
        <taxon>Bacteria</taxon>
        <taxon>Pseudomonadati</taxon>
        <taxon>Pseudomonadota</taxon>
        <taxon>Gammaproteobacteria</taxon>
        <taxon>Enterobacterales</taxon>
        <taxon>Erwiniaceae</taxon>
        <taxon>Pantoea</taxon>
    </lineage>
</organism>
<dbReference type="CDD" id="cd01293">
    <property type="entry name" value="Bact_CD"/>
    <property type="match status" value="1"/>
</dbReference>
<evidence type="ECO:0000313" key="5">
    <source>
        <dbReference type="Proteomes" id="UP000193749"/>
    </source>
</evidence>
<dbReference type="GO" id="GO:0046872">
    <property type="term" value="F:metal ion binding"/>
    <property type="evidence" value="ECO:0007669"/>
    <property type="project" value="UniProtKB-KW"/>
</dbReference>
<dbReference type="Pfam" id="PF07969">
    <property type="entry name" value="Amidohydro_3"/>
    <property type="match status" value="1"/>
</dbReference>
<dbReference type="Gene3D" id="3.20.20.140">
    <property type="entry name" value="Metal-dependent hydrolases"/>
    <property type="match status" value="1"/>
</dbReference>
<dbReference type="PANTHER" id="PTHR32027">
    <property type="entry name" value="CYTOSINE DEAMINASE"/>
    <property type="match status" value="1"/>
</dbReference>